<evidence type="ECO:0000256" key="6">
    <source>
        <dbReference type="ARBA" id="ARBA00022679"/>
    </source>
</evidence>
<evidence type="ECO:0000256" key="3">
    <source>
        <dbReference type="ARBA" id="ARBA00012560"/>
    </source>
</evidence>
<dbReference type="NCBIfam" id="NF011079">
    <property type="entry name" value="PRK14508.1-2"/>
    <property type="match status" value="1"/>
</dbReference>
<dbReference type="EMBL" id="DSMG01000177">
    <property type="protein sequence ID" value="HDX33182.1"/>
    <property type="molecule type" value="Genomic_DNA"/>
</dbReference>
<proteinExistence type="inferred from homology"/>
<dbReference type="Gene3D" id="3.20.20.80">
    <property type="entry name" value="Glycosidases"/>
    <property type="match status" value="1"/>
</dbReference>
<dbReference type="AlphaFoldDB" id="A0A7C1JMU7"/>
<dbReference type="NCBIfam" id="NF011080">
    <property type="entry name" value="PRK14508.1-3"/>
    <property type="match status" value="1"/>
</dbReference>
<protein>
    <recommendedName>
        <fullName evidence="4 10">4-alpha-glucanotransferase</fullName>
        <ecNumber evidence="3 10">2.4.1.25</ecNumber>
    </recommendedName>
    <alternativeName>
        <fullName evidence="8 10">Amylomaltase</fullName>
    </alternativeName>
    <alternativeName>
        <fullName evidence="9 10">Disproportionating enzyme</fullName>
    </alternativeName>
</protein>
<dbReference type="PANTHER" id="PTHR32438:SF5">
    <property type="entry name" value="4-ALPHA-GLUCANOTRANSFERASE DPE1, CHLOROPLASTIC_AMYLOPLASTIC"/>
    <property type="match status" value="1"/>
</dbReference>
<evidence type="ECO:0000256" key="9">
    <source>
        <dbReference type="ARBA" id="ARBA00031501"/>
    </source>
</evidence>
<dbReference type="GO" id="GO:0005975">
    <property type="term" value="P:carbohydrate metabolic process"/>
    <property type="evidence" value="ECO:0007669"/>
    <property type="project" value="InterPro"/>
</dbReference>
<keyword evidence="7 10" id="KW-0119">Carbohydrate metabolism</keyword>
<evidence type="ECO:0000256" key="1">
    <source>
        <dbReference type="ARBA" id="ARBA00000439"/>
    </source>
</evidence>
<evidence type="ECO:0000256" key="4">
    <source>
        <dbReference type="ARBA" id="ARBA00020295"/>
    </source>
</evidence>
<comment type="similarity">
    <text evidence="2 10">Belongs to the disproportionating enzyme family.</text>
</comment>
<dbReference type="GO" id="GO:0004134">
    <property type="term" value="F:4-alpha-glucanotransferase activity"/>
    <property type="evidence" value="ECO:0007669"/>
    <property type="project" value="UniProtKB-EC"/>
</dbReference>
<evidence type="ECO:0000256" key="11">
    <source>
        <dbReference type="SAM" id="MobiDB-lite"/>
    </source>
</evidence>
<dbReference type="EC" id="2.4.1.25" evidence="3 10"/>
<comment type="catalytic activity">
    <reaction evidence="1 10">
        <text>Transfers a segment of a (1-&gt;4)-alpha-D-glucan to a new position in an acceptor, which may be glucose or a (1-&gt;4)-alpha-D-glucan.</text>
        <dbReference type="EC" id="2.4.1.25"/>
    </reaction>
</comment>
<dbReference type="SUPFAM" id="SSF51445">
    <property type="entry name" value="(Trans)glycosidases"/>
    <property type="match status" value="1"/>
</dbReference>
<dbReference type="Pfam" id="PF02446">
    <property type="entry name" value="Glyco_hydro_77"/>
    <property type="match status" value="1"/>
</dbReference>
<comment type="caution">
    <text evidence="12">The sequence shown here is derived from an EMBL/GenBank/DDBJ whole genome shotgun (WGS) entry which is preliminary data.</text>
</comment>
<dbReference type="InterPro" id="IPR003385">
    <property type="entry name" value="Glyco_hydro_77"/>
</dbReference>
<evidence type="ECO:0000313" key="12">
    <source>
        <dbReference type="EMBL" id="HDX33182.1"/>
    </source>
</evidence>
<dbReference type="PANTHER" id="PTHR32438">
    <property type="entry name" value="4-ALPHA-GLUCANOTRANSFERASE DPE1, CHLOROPLASTIC/AMYLOPLASTIC"/>
    <property type="match status" value="1"/>
</dbReference>
<organism evidence="12">
    <name type="scientific">Caldilinea aerophila</name>
    <dbReference type="NCBI Taxonomy" id="133453"/>
    <lineage>
        <taxon>Bacteria</taxon>
        <taxon>Bacillati</taxon>
        <taxon>Chloroflexota</taxon>
        <taxon>Caldilineae</taxon>
        <taxon>Caldilineales</taxon>
        <taxon>Caldilineaceae</taxon>
        <taxon>Caldilinea</taxon>
    </lineage>
</organism>
<gene>
    <name evidence="12" type="primary">malQ</name>
    <name evidence="12" type="ORF">ENQ20_17080</name>
</gene>
<keyword evidence="5 10" id="KW-0328">Glycosyltransferase</keyword>
<sequence length="523" mass="59790">MLNVRRSGILLHPTSLPGAYGIGSFDQNAYYWVDFLAQTRQTLWQVLPLGPTGYGDSPYQSFSSFAGNPYLISLEHLVQLGLLEQQALDRAPTFPRARVDYGAIYTWKLPLLREVARNFQARASTDLRNEFETFCAENADWLEDFALFMALKDAHNGAPWNQWEMPLRSRQPKALDAARKEHADAIVNHKLNQWLFYRQWLALKRYANEKGIFIIGDIPIFVAMDSSDAWCNPSEFFLDDQYQPTVVAGVPPDYFSATGQLWGNPLYRWDVMKQNRYAWWIRRIRAALRLYDIVRIDHFRGFAGYWEVPAREETAVNGRWVQGPGADFFHAVQAELGENLPIIAEDLGEITPDVIELRDRFGLPGMKILQFAFSTDASDKFLPHNYTRNFVVYTGTHDNDTTWGWYRNTATDKERDYFRRYFRTDGHDAAWTMIDGAFRSVANTAIVPLQDVLNLGGEARMNLPGRASGNWTWRFVPEQLTGHVAERLLETTIIYGRDPKIYEGKAPESGGQTGQDQKGIGGG</sequence>
<evidence type="ECO:0000256" key="10">
    <source>
        <dbReference type="RuleBase" id="RU361207"/>
    </source>
</evidence>
<evidence type="ECO:0000256" key="7">
    <source>
        <dbReference type="ARBA" id="ARBA00023277"/>
    </source>
</evidence>
<reference evidence="12" key="1">
    <citation type="journal article" date="2020" name="mSystems">
        <title>Genome- and Community-Level Interaction Insights into Carbon Utilization and Element Cycling Functions of Hydrothermarchaeota in Hydrothermal Sediment.</title>
        <authorList>
            <person name="Zhou Z."/>
            <person name="Liu Y."/>
            <person name="Xu W."/>
            <person name="Pan J."/>
            <person name="Luo Z.H."/>
            <person name="Li M."/>
        </authorList>
    </citation>
    <scope>NUCLEOTIDE SEQUENCE [LARGE SCALE GENOMIC DNA]</scope>
    <source>
        <strain evidence="12">SpSt-289</strain>
    </source>
</reference>
<accession>A0A7C1JMU7</accession>
<evidence type="ECO:0000256" key="2">
    <source>
        <dbReference type="ARBA" id="ARBA00005684"/>
    </source>
</evidence>
<dbReference type="InterPro" id="IPR017853">
    <property type="entry name" value="GH"/>
</dbReference>
<evidence type="ECO:0000256" key="8">
    <source>
        <dbReference type="ARBA" id="ARBA00031423"/>
    </source>
</evidence>
<name>A0A7C1JMU7_9CHLR</name>
<evidence type="ECO:0000256" key="5">
    <source>
        <dbReference type="ARBA" id="ARBA00022676"/>
    </source>
</evidence>
<keyword evidence="6 10" id="KW-0808">Transferase</keyword>
<feature type="region of interest" description="Disordered" evidence="11">
    <location>
        <begin position="501"/>
        <end position="523"/>
    </location>
</feature>
<dbReference type="NCBIfam" id="TIGR00217">
    <property type="entry name" value="malQ"/>
    <property type="match status" value="1"/>
</dbReference>